<dbReference type="Gene3D" id="3.30.300.50">
    <property type="match status" value="1"/>
</dbReference>
<accession>A0ABX8BHU6</accession>
<feature type="chain" id="PRO_5047388350" evidence="6">
    <location>
        <begin position="26"/>
        <end position="353"/>
    </location>
</feature>
<feature type="signal peptide" evidence="6">
    <location>
        <begin position="1"/>
        <end position="25"/>
    </location>
</feature>
<dbReference type="CDD" id="cd21112">
    <property type="entry name" value="alphaLP-like"/>
    <property type="match status" value="1"/>
</dbReference>
<protein>
    <submittedName>
        <fullName evidence="8">Trypsin-like serine protease</fullName>
        <ecNumber evidence="8">3.4.21.-</ecNumber>
    </submittedName>
</protein>
<dbReference type="PIRSF" id="PIRSF001134">
    <property type="entry name" value="Streptogrisin"/>
    <property type="match status" value="1"/>
</dbReference>
<gene>
    <name evidence="8" type="ORF">KGD84_20950</name>
</gene>
<evidence type="ECO:0000256" key="2">
    <source>
        <dbReference type="ARBA" id="ARBA00022670"/>
    </source>
</evidence>
<dbReference type="RefSeq" id="WP_220562120.1">
    <property type="nucleotide sequence ID" value="NZ_CP074133.1"/>
</dbReference>
<keyword evidence="2" id="KW-0645">Protease</keyword>
<dbReference type="Pfam" id="PF00089">
    <property type="entry name" value="Trypsin"/>
    <property type="match status" value="1"/>
</dbReference>
<sequence length="353" mass="35292">MKHSPALAALGLAAAMLASAGPAAADTVEDALVRDLGLTAEQAHGLPRAQARAAEIDAAAADLDAYAGSVFDVRTRVLTVHVTDGSAVAAVEALGAAAEVVDGDPDEAVRALNAAEPPEGVVGWYPEAGAVVVEVLPGSGVSAADLGVPDDAVRLVEAARPSTYGRIIGGHRFTAYGGSCTIGFSARGDGVEGFLTAGHCGRPGDVLQGPDGPVGVFRHSVFPGSDGAFVQVSPPWVVTNLVERYSTAYLEVAGSTPAPVGSALCMSSPSYGWQCGTLQARNQTVSYPQGTVRGLFRTNLCAGPGDSGAPIVAGAQAQGIVSGGSGSPGGGCTTFGQEVNPLLAMWGLTLVTS</sequence>
<dbReference type="InterPro" id="IPR035070">
    <property type="entry name" value="Streptogrisin_prodomain"/>
</dbReference>
<name>A0ABX8BHU6_9ACTN</name>
<dbReference type="InterPro" id="IPR009003">
    <property type="entry name" value="Peptidase_S1_PA"/>
</dbReference>
<keyword evidence="3 8" id="KW-0378">Hydrolase</keyword>
<keyword evidence="9" id="KW-1185">Reference proteome</keyword>
<dbReference type="SUPFAM" id="SSF50494">
    <property type="entry name" value="Trypsin-like serine proteases"/>
    <property type="match status" value="1"/>
</dbReference>
<dbReference type="EC" id="3.4.21.-" evidence="8"/>
<proteinExistence type="inferred from homology"/>
<keyword evidence="5" id="KW-1015">Disulfide bond</keyword>
<dbReference type="Proteomes" id="UP000676079">
    <property type="component" value="Chromosome"/>
</dbReference>
<dbReference type="PRINTS" id="PR00861">
    <property type="entry name" value="ALYTICPTASE"/>
</dbReference>
<feature type="domain" description="Peptidase S1" evidence="7">
    <location>
        <begin position="169"/>
        <end position="342"/>
    </location>
</feature>
<organism evidence="8 9">
    <name type="scientific">Nocardiopsis changdeensis</name>
    <dbReference type="NCBI Taxonomy" id="2831969"/>
    <lineage>
        <taxon>Bacteria</taxon>
        <taxon>Bacillati</taxon>
        <taxon>Actinomycetota</taxon>
        <taxon>Actinomycetes</taxon>
        <taxon>Streptosporangiales</taxon>
        <taxon>Nocardiopsidaceae</taxon>
        <taxon>Nocardiopsis</taxon>
    </lineage>
</organism>
<evidence type="ECO:0000313" key="9">
    <source>
        <dbReference type="Proteomes" id="UP000676079"/>
    </source>
</evidence>
<evidence type="ECO:0000259" key="7">
    <source>
        <dbReference type="Pfam" id="PF00089"/>
    </source>
</evidence>
<evidence type="ECO:0000313" key="8">
    <source>
        <dbReference type="EMBL" id="QUX20924.1"/>
    </source>
</evidence>
<dbReference type="Gene3D" id="2.40.10.10">
    <property type="entry name" value="Trypsin-like serine proteases"/>
    <property type="match status" value="2"/>
</dbReference>
<evidence type="ECO:0000256" key="3">
    <source>
        <dbReference type="ARBA" id="ARBA00022801"/>
    </source>
</evidence>
<dbReference type="InterPro" id="IPR001254">
    <property type="entry name" value="Trypsin_dom"/>
</dbReference>
<evidence type="ECO:0000256" key="5">
    <source>
        <dbReference type="ARBA" id="ARBA00023157"/>
    </source>
</evidence>
<dbReference type="GO" id="GO:0016787">
    <property type="term" value="F:hydrolase activity"/>
    <property type="evidence" value="ECO:0007669"/>
    <property type="project" value="UniProtKB-KW"/>
</dbReference>
<evidence type="ECO:0000256" key="4">
    <source>
        <dbReference type="ARBA" id="ARBA00022825"/>
    </source>
</evidence>
<evidence type="ECO:0000256" key="1">
    <source>
        <dbReference type="ARBA" id="ARBA00007664"/>
    </source>
</evidence>
<reference evidence="8 9" key="1">
    <citation type="submission" date="2021-05" db="EMBL/GenBank/DDBJ databases">
        <title>Direct Submission.</title>
        <authorList>
            <person name="Li K."/>
            <person name="Gao J."/>
        </authorList>
    </citation>
    <scope>NUCLEOTIDE SEQUENCE [LARGE SCALE GENOMIC DNA]</scope>
    <source>
        <strain evidence="8 9">Mg02</strain>
    </source>
</reference>
<dbReference type="EMBL" id="CP074133">
    <property type="protein sequence ID" value="QUX20924.1"/>
    <property type="molecule type" value="Genomic_DNA"/>
</dbReference>
<keyword evidence="4" id="KW-0720">Serine protease</keyword>
<evidence type="ECO:0000256" key="6">
    <source>
        <dbReference type="SAM" id="SignalP"/>
    </source>
</evidence>
<dbReference type="InterPro" id="IPR001316">
    <property type="entry name" value="Pept_S1A_streptogrisin"/>
</dbReference>
<keyword evidence="6" id="KW-0732">Signal</keyword>
<comment type="similarity">
    <text evidence="1">Belongs to the peptidase S1 family.</text>
</comment>
<dbReference type="InterPro" id="IPR043504">
    <property type="entry name" value="Peptidase_S1_PA_chymotrypsin"/>
</dbReference>